<sequence length="56" mass="6710">MERCNLAKLLIAEELSQLGGLTKRWVKGRPDDPNVVNRRLRQFAELDQRWMTDERR</sequence>
<protein>
    <submittedName>
        <fullName evidence="1">Uncharacterized protein</fullName>
    </submittedName>
</protein>
<accession>A0A564ZIH7</accession>
<proteinExistence type="predicted"/>
<organism evidence="1 2">
    <name type="scientific">Candidatus Methylomirabilis lanthanidiphila</name>
    <dbReference type="NCBI Taxonomy" id="2211376"/>
    <lineage>
        <taxon>Bacteria</taxon>
        <taxon>Candidatus Methylomirabilota</taxon>
        <taxon>Candidatus Methylomirabilia</taxon>
        <taxon>Candidatus Methylomirabilales</taxon>
        <taxon>Candidatus Methylomirabilaceae</taxon>
        <taxon>Candidatus Methylomirabilis</taxon>
    </lineage>
</organism>
<reference evidence="1 2" key="1">
    <citation type="submission" date="2019-07" db="EMBL/GenBank/DDBJ databases">
        <authorList>
            <person name="Cremers G."/>
        </authorList>
    </citation>
    <scope>NUCLEOTIDE SEQUENCE [LARGE SCALE GENOMIC DNA]</scope>
</reference>
<dbReference type="Proteomes" id="UP000334340">
    <property type="component" value="Unassembled WGS sequence"/>
</dbReference>
<dbReference type="EMBL" id="CABIKM010000022">
    <property type="protein sequence ID" value="VUZ85139.1"/>
    <property type="molecule type" value="Genomic_DNA"/>
</dbReference>
<evidence type="ECO:0000313" key="2">
    <source>
        <dbReference type="Proteomes" id="UP000334340"/>
    </source>
</evidence>
<name>A0A564ZIH7_9BACT</name>
<gene>
    <name evidence="1" type="ORF">MELA_01515</name>
</gene>
<evidence type="ECO:0000313" key="1">
    <source>
        <dbReference type="EMBL" id="VUZ85139.1"/>
    </source>
</evidence>
<dbReference type="AlphaFoldDB" id="A0A564ZIH7"/>
<keyword evidence="2" id="KW-1185">Reference proteome</keyword>